<comment type="caution">
    <text evidence="1">The sequence shown here is derived from an EMBL/GenBank/DDBJ whole genome shotgun (WGS) entry which is preliminary data.</text>
</comment>
<protein>
    <submittedName>
        <fullName evidence="1">Uncharacterized protein</fullName>
    </submittedName>
</protein>
<reference evidence="1 2" key="1">
    <citation type="submission" date="2015-08" db="EMBL/GenBank/DDBJ databases">
        <title>Genome sequencing of Penicillium nordicum.</title>
        <authorList>
            <person name="Nguyen H.D."/>
            <person name="Seifert K.A."/>
        </authorList>
    </citation>
    <scope>NUCLEOTIDE SEQUENCE [LARGE SCALE GENOMIC DNA]</scope>
    <source>
        <strain evidence="1 2">DAOMC 185683</strain>
    </source>
</reference>
<organism evidence="1 2">
    <name type="scientific">Penicillium nordicum</name>
    <dbReference type="NCBI Taxonomy" id="229535"/>
    <lineage>
        <taxon>Eukaryota</taxon>
        <taxon>Fungi</taxon>
        <taxon>Dikarya</taxon>
        <taxon>Ascomycota</taxon>
        <taxon>Pezizomycotina</taxon>
        <taxon>Eurotiomycetes</taxon>
        <taxon>Eurotiomycetidae</taxon>
        <taxon>Eurotiales</taxon>
        <taxon>Aspergillaceae</taxon>
        <taxon>Penicillium</taxon>
    </lineage>
</organism>
<gene>
    <name evidence="1" type="ORF">ACN38_g9291</name>
</gene>
<evidence type="ECO:0000313" key="1">
    <source>
        <dbReference type="EMBL" id="KOS39876.1"/>
    </source>
</evidence>
<proteinExistence type="predicted"/>
<dbReference type="AlphaFoldDB" id="A0A0M8NUU6"/>
<dbReference type="OrthoDB" id="1720422at2759"/>
<sequence length="127" mass="13686">MSHLEYVDSQEAVLMSSTAIAETQDFVSFAEWAFGPDGLPALQVLAFGDFSHGDRYRSQQFLIRRVYSSSEGGGKELAGLASDDATRLPFCSADMSDPSIWDGAMVDGARFLSACLGGGLMESPYEL</sequence>
<accession>A0A0M8NUU6</accession>
<name>A0A0M8NUU6_9EURO</name>
<dbReference type="EMBL" id="LHQQ01000185">
    <property type="protein sequence ID" value="KOS39876.1"/>
    <property type="molecule type" value="Genomic_DNA"/>
</dbReference>
<keyword evidence="2" id="KW-1185">Reference proteome</keyword>
<evidence type="ECO:0000313" key="2">
    <source>
        <dbReference type="Proteomes" id="UP000037696"/>
    </source>
</evidence>
<dbReference type="Proteomes" id="UP000037696">
    <property type="component" value="Unassembled WGS sequence"/>
</dbReference>